<evidence type="ECO:0000313" key="3">
    <source>
        <dbReference type="EMBL" id="QLL61501.1"/>
    </source>
</evidence>
<proteinExistence type="inferred from homology"/>
<organism evidence="3 4">
    <name type="scientific">Sinorhizobium mexicanum</name>
    <dbReference type="NCBI Taxonomy" id="375549"/>
    <lineage>
        <taxon>Bacteria</taxon>
        <taxon>Pseudomonadati</taxon>
        <taxon>Pseudomonadota</taxon>
        <taxon>Alphaproteobacteria</taxon>
        <taxon>Hyphomicrobiales</taxon>
        <taxon>Rhizobiaceae</taxon>
        <taxon>Sinorhizobium/Ensifer group</taxon>
        <taxon>Sinorhizobium</taxon>
    </lineage>
</organism>
<keyword evidence="4" id="KW-1185">Reference proteome</keyword>
<dbReference type="RefSeq" id="WP_245181155.1">
    <property type="nucleotide sequence ID" value="NZ_CP041238.1"/>
</dbReference>
<dbReference type="SUPFAM" id="SSF52096">
    <property type="entry name" value="ClpP/crotonase"/>
    <property type="match status" value="1"/>
</dbReference>
<dbReference type="CDD" id="cd06558">
    <property type="entry name" value="crotonase-like"/>
    <property type="match status" value="1"/>
</dbReference>
<dbReference type="PANTHER" id="PTHR11941:SF54">
    <property type="entry name" value="ENOYL-COA HYDRATASE, MITOCHONDRIAL"/>
    <property type="match status" value="1"/>
</dbReference>
<reference evidence="3 4" key="1">
    <citation type="submission" date="2019-06" db="EMBL/GenBank/DDBJ databases">
        <title>Complete genome sequence of Ensifer mexicanus ITTG R7 isolated from nodules of Acacia angustissima (Mill.) Kuntze.</title>
        <authorList>
            <person name="Rincon-Rosales R."/>
            <person name="Rogel M.A."/>
            <person name="Guerrero G."/>
            <person name="Rincon-Molina C.I."/>
            <person name="Lopez-Lopez A."/>
            <person name="Martinez-Romero E."/>
        </authorList>
    </citation>
    <scope>NUCLEOTIDE SEQUENCE [LARGE SCALE GENOMIC DNA]</scope>
    <source>
        <strain evidence="3 4">ITTG R7</strain>
    </source>
</reference>
<dbReference type="Gene3D" id="3.90.226.10">
    <property type="entry name" value="2-enoyl-CoA Hydratase, Chain A, domain 1"/>
    <property type="match status" value="1"/>
</dbReference>
<gene>
    <name evidence="3" type="ORF">FKV68_08600</name>
</gene>
<name>A0A859QSF8_9HYPH</name>
<dbReference type="Gene3D" id="1.10.12.10">
    <property type="entry name" value="Lyase 2-enoyl-coa Hydratase, Chain A, domain 2"/>
    <property type="match status" value="1"/>
</dbReference>
<dbReference type="InterPro" id="IPR001753">
    <property type="entry name" value="Enoyl-CoA_hydra/iso"/>
</dbReference>
<dbReference type="KEGG" id="emx:FKV68_08600"/>
<keyword evidence="3" id="KW-0413">Isomerase</keyword>
<dbReference type="GO" id="GO:0006635">
    <property type="term" value="P:fatty acid beta-oxidation"/>
    <property type="evidence" value="ECO:0007669"/>
    <property type="project" value="TreeGrafter"/>
</dbReference>
<evidence type="ECO:0000256" key="1">
    <source>
        <dbReference type="ARBA" id="ARBA00005254"/>
    </source>
</evidence>
<protein>
    <submittedName>
        <fullName evidence="3">Enoyl-CoA hydratase/isomerase family protein</fullName>
    </submittedName>
</protein>
<comment type="similarity">
    <text evidence="1">Belongs to the enoyl-CoA hydratase/isomerase family.</text>
</comment>
<evidence type="ECO:0000313" key="4">
    <source>
        <dbReference type="Proteomes" id="UP000510721"/>
    </source>
</evidence>
<dbReference type="Proteomes" id="UP000510721">
    <property type="component" value="Chromosome"/>
</dbReference>
<dbReference type="InterPro" id="IPR029045">
    <property type="entry name" value="ClpP/crotonase-like_dom_sf"/>
</dbReference>
<dbReference type="Pfam" id="PF00378">
    <property type="entry name" value="ECH_1"/>
    <property type="match status" value="1"/>
</dbReference>
<accession>A0A859QSF8</accession>
<dbReference type="GO" id="GO:0016829">
    <property type="term" value="F:lyase activity"/>
    <property type="evidence" value="ECO:0007669"/>
    <property type="project" value="UniProtKB-KW"/>
</dbReference>
<dbReference type="PANTHER" id="PTHR11941">
    <property type="entry name" value="ENOYL-COA HYDRATASE-RELATED"/>
    <property type="match status" value="1"/>
</dbReference>
<dbReference type="AlphaFoldDB" id="A0A859QSF8"/>
<keyword evidence="2" id="KW-0456">Lyase</keyword>
<dbReference type="GO" id="GO:0016853">
    <property type="term" value="F:isomerase activity"/>
    <property type="evidence" value="ECO:0007669"/>
    <property type="project" value="UniProtKB-KW"/>
</dbReference>
<dbReference type="FunFam" id="3.90.226.10:FF:000009">
    <property type="entry name" value="Carnitinyl-CoA dehydratase"/>
    <property type="match status" value="1"/>
</dbReference>
<sequence>MSVLFQVKNSIGVVTIDRAAKLNALDLETFRKIEEIVDKANDDRAVRGLIFAAAPGRAFSAGADINDLTGLSPEEAGRRASYRRGVFQKIATADVPSIAVINGFAMGGGVELALACTFRFATRQATFSMPEINLGLLPGAGATQRLPRLIGMAKALEMMLTASKVAAEEALRCGLVDRIIEDVETEPLNFAVGWLPFSRSAIKGIIAAARGSELPMEEGLAREGEELAMLSASPDGIEGVAAFLEKRRPAFNQ</sequence>
<evidence type="ECO:0000256" key="2">
    <source>
        <dbReference type="ARBA" id="ARBA00023239"/>
    </source>
</evidence>
<dbReference type="EMBL" id="CP041238">
    <property type="protein sequence ID" value="QLL61501.1"/>
    <property type="molecule type" value="Genomic_DNA"/>
</dbReference>
<dbReference type="InterPro" id="IPR014748">
    <property type="entry name" value="Enoyl-CoA_hydra_C"/>
</dbReference>